<dbReference type="SMART" id="SM00132">
    <property type="entry name" value="LIM"/>
    <property type="match status" value="1"/>
</dbReference>
<dbReference type="PROSITE" id="PS50023">
    <property type="entry name" value="LIM_DOMAIN_2"/>
    <property type="match status" value="1"/>
</dbReference>
<protein>
    <recommendedName>
        <fullName evidence="6">LIM zinc-binding domain-containing protein</fullName>
    </recommendedName>
</protein>
<feature type="domain" description="LIM zinc-binding" evidence="6">
    <location>
        <begin position="450"/>
        <end position="512"/>
    </location>
</feature>
<organism evidence="7 8">
    <name type="scientific">Schistosoma bovis</name>
    <name type="common">Blood fluke</name>
    <dbReference type="NCBI Taxonomy" id="6184"/>
    <lineage>
        <taxon>Eukaryota</taxon>
        <taxon>Metazoa</taxon>
        <taxon>Spiralia</taxon>
        <taxon>Lophotrochozoa</taxon>
        <taxon>Platyhelminthes</taxon>
        <taxon>Trematoda</taxon>
        <taxon>Digenea</taxon>
        <taxon>Strigeidida</taxon>
        <taxon>Schistosomatoidea</taxon>
        <taxon>Schistosomatidae</taxon>
        <taxon>Schistosoma</taxon>
    </lineage>
</organism>
<keyword evidence="2 4" id="KW-0862">Zinc</keyword>
<dbReference type="SUPFAM" id="SSF57716">
    <property type="entry name" value="Glucocorticoid receptor-like (DNA-binding domain)"/>
    <property type="match status" value="1"/>
</dbReference>
<dbReference type="GO" id="GO:0046872">
    <property type="term" value="F:metal ion binding"/>
    <property type="evidence" value="ECO:0007669"/>
    <property type="project" value="UniProtKB-KW"/>
</dbReference>
<evidence type="ECO:0000256" key="5">
    <source>
        <dbReference type="SAM" id="MobiDB-lite"/>
    </source>
</evidence>
<dbReference type="EMBL" id="QMKO01001494">
    <property type="protein sequence ID" value="RTG89574.1"/>
    <property type="molecule type" value="Genomic_DNA"/>
</dbReference>
<dbReference type="Proteomes" id="UP000290809">
    <property type="component" value="Unassembled WGS sequence"/>
</dbReference>
<accession>A0A430QPK8</accession>
<reference evidence="7 8" key="1">
    <citation type="journal article" date="2019" name="PLoS Pathog.">
        <title>Genome sequence of the bovine parasite Schistosoma bovis Tanzania.</title>
        <authorList>
            <person name="Oey H."/>
            <person name="Zakrzewski M."/>
            <person name="Gobert G."/>
            <person name="Gravermann K."/>
            <person name="Stoye J."/>
            <person name="Jones M."/>
            <person name="Mcmanus D."/>
            <person name="Krause L."/>
        </authorList>
    </citation>
    <scope>NUCLEOTIDE SEQUENCE [LARGE SCALE GENOMIC DNA]</scope>
    <source>
        <strain evidence="7 8">TAN1997</strain>
    </source>
</reference>
<comment type="caution">
    <text evidence="7">The sequence shown here is derived from an EMBL/GenBank/DDBJ whole genome shotgun (WGS) entry which is preliminary data.</text>
</comment>
<gene>
    <name evidence="7" type="ORF">DC041_0013051</name>
</gene>
<dbReference type="InterPro" id="IPR001781">
    <property type="entry name" value="Znf_LIM"/>
</dbReference>
<evidence type="ECO:0000256" key="3">
    <source>
        <dbReference type="ARBA" id="ARBA00023038"/>
    </source>
</evidence>
<dbReference type="CDD" id="cd09358">
    <property type="entry name" value="LIM_Mical_like"/>
    <property type="match status" value="1"/>
</dbReference>
<dbReference type="AlphaFoldDB" id="A0A430QPK8"/>
<feature type="region of interest" description="Disordered" evidence="5">
    <location>
        <begin position="625"/>
        <end position="695"/>
    </location>
</feature>
<evidence type="ECO:0000259" key="6">
    <source>
        <dbReference type="PROSITE" id="PS50023"/>
    </source>
</evidence>
<keyword evidence="8" id="KW-1185">Reference proteome</keyword>
<evidence type="ECO:0000313" key="8">
    <source>
        <dbReference type="Proteomes" id="UP000290809"/>
    </source>
</evidence>
<keyword evidence="1 4" id="KW-0479">Metal-binding</keyword>
<dbReference type="STRING" id="6184.A0A430QPK8"/>
<name>A0A430QPK8_SCHBO</name>
<feature type="compositionally biased region" description="Polar residues" evidence="5">
    <location>
        <begin position="680"/>
        <end position="690"/>
    </location>
</feature>
<dbReference type="Gene3D" id="2.10.110.10">
    <property type="entry name" value="Cysteine Rich Protein"/>
    <property type="match status" value="1"/>
</dbReference>
<sequence>MDSYNEHDDQRELAIIIHEQENQHDGSNTQCKPELVSSINAHHNIANKQTEDDEIVFKNLKLINSTDNKSNSLIDSENNTADVTQCDDEYDTLDELFDIAKLLSDSMDNQQIISVGKKQLKSDDDNYEQNAEKAFVNNNNNGGGGGDIGYQPSQTADNNLISSRNVEIKQVVIGYPDRMSIVMEENDDDYVDGNDEDYASEASINQEECHKYNEILVDELSSDQQDMSKDSSQEQITEFVDSLNEVILQLMHPLFAFWSFTNRIKIFFESPSVTLQCYMTSHLLNLLGLFNTFTATVVRHTPVVTPTTVTPVNTANHNTEMDNLIQENLEVYNPHEEYAKKQFDSKLGIGCNYYNEFAETEEFEDMNNGTNHELPSETRLRTIPLERFITEEQHINVENLKHQSQTMQNYCDSESLVKMNVVPDDNLEDRTRWRTCPSLILPTRESIEQPRCHACAEVVYPLEALQTIGRVYHKSCFKCHQCHRVLSAGNVHRSKLANVDANTRQYNGNLTKTPTFDASSHVRQEVSKIERSTPNVTQTLVAKFQELESGNNTTSIQNSLPQNQPPRRIYFNSTHTGPTSANGDVFPSSGSARQLVERWNKMPLENHQTVGRVALEVNGKPHVSNQRKFIPVEPKPLTRKPVEQKPKQLVSELKQNFSHKPEDEAYSSSESTESAKIGQYHSTNGKTSEFPTPGITRNLVAKFSALSAAS</sequence>
<dbReference type="Pfam" id="PF00412">
    <property type="entry name" value="LIM"/>
    <property type="match status" value="1"/>
</dbReference>
<dbReference type="PROSITE" id="PS00478">
    <property type="entry name" value="LIM_DOMAIN_1"/>
    <property type="match status" value="1"/>
</dbReference>
<proteinExistence type="predicted"/>
<evidence type="ECO:0000256" key="1">
    <source>
        <dbReference type="ARBA" id="ARBA00022723"/>
    </source>
</evidence>
<keyword evidence="3 4" id="KW-0440">LIM domain</keyword>
<evidence type="ECO:0000256" key="4">
    <source>
        <dbReference type="PROSITE-ProRule" id="PRU00125"/>
    </source>
</evidence>
<evidence type="ECO:0000313" key="7">
    <source>
        <dbReference type="EMBL" id="RTG89574.1"/>
    </source>
</evidence>
<dbReference type="PANTHER" id="PTHR24206">
    <property type="entry name" value="OS06G0237300 PROTEIN"/>
    <property type="match status" value="1"/>
</dbReference>
<evidence type="ECO:0000256" key="2">
    <source>
        <dbReference type="ARBA" id="ARBA00022833"/>
    </source>
</evidence>